<dbReference type="Proteomes" id="UP000199564">
    <property type="component" value="Unassembled WGS sequence"/>
</dbReference>
<feature type="coiled-coil region" evidence="2">
    <location>
        <begin position="281"/>
        <end position="308"/>
    </location>
</feature>
<dbReference type="SMART" id="SM00028">
    <property type="entry name" value="TPR"/>
    <property type="match status" value="6"/>
</dbReference>
<proteinExistence type="predicted"/>
<keyword evidence="2" id="KW-0175">Coiled coil</keyword>
<protein>
    <submittedName>
        <fullName evidence="5">CHAT domain-containing protein</fullName>
    </submittedName>
</protein>
<evidence type="ECO:0000256" key="3">
    <source>
        <dbReference type="SAM" id="Phobius"/>
    </source>
</evidence>
<dbReference type="InterPro" id="IPR024983">
    <property type="entry name" value="CHAT_dom"/>
</dbReference>
<dbReference type="PROSITE" id="PS50005">
    <property type="entry name" value="TPR"/>
    <property type="match status" value="1"/>
</dbReference>
<dbReference type="SUPFAM" id="SSF48452">
    <property type="entry name" value="TPR-like"/>
    <property type="match status" value="2"/>
</dbReference>
<evidence type="ECO:0000256" key="2">
    <source>
        <dbReference type="SAM" id="Coils"/>
    </source>
</evidence>
<feature type="domain" description="CHAT" evidence="4">
    <location>
        <begin position="587"/>
        <end position="848"/>
    </location>
</feature>
<dbReference type="EMBL" id="FOVW01000002">
    <property type="protein sequence ID" value="SFN79627.1"/>
    <property type="molecule type" value="Genomic_DNA"/>
</dbReference>
<keyword evidence="6" id="KW-1185">Reference proteome</keyword>
<evidence type="ECO:0000259" key="4">
    <source>
        <dbReference type="Pfam" id="PF12770"/>
    </source>
</evidence>
<organism evidence="5 6">
    <name type="scientific">Algoriphagus ornithinivorans</name>
    <dbReference type="NCBI Taxonomy" id="226506"/>
    <lineage>
        <taxon>Bacteria</taxon>
        <taxon>Pseudomonadati</taxon>
        <taxon>Bacteroidota</taxon>
        <taxon>Cytophagia</taxon>
        <taxon>Cytophagales</taxon>
        <taxon>Cyclobacteriaceae</taxon>
        <taxon>Algoriphagus</taxon>
    </lineage>
</organism>
<reference evidence="6" key="1">
    <citation type="submission" date="2016-10" db="EMBL/GenBank/DDBJ databases">
        <authorList>
            <person name="Varghese N."/>
            <person name="Submissions S."/>
        </authorList>
    </citation>
    <scope>NUCLEOTIDE SEQUENCE [LARGE SCALE GENOMIC DNA]</scope>
    <source>
        <strain evidence="6">DSM 15282</strain>
    </source>
</reference>
<keyword evidence="3" id="KW-0472">Membrane</keyword>
<dbReference type="Pfam" id="PF13432">
    <property type="entry name" value="TPR_16"/>
    <property type="match status" value="1"/>
</dbReference>
<dbReference type="RefSeq" id="WP_091649917.1">
    <property type="nucleotide sequence ID" value="NZ_FOVW01000002.1"/>
</dbReference>
<dbReference type="Pfam" id="PF12770">
    <property type="entry name" value="CHAT"/>
    <property type="match status" value="1"/>
</dbReference>
<keyword evidence="1" id="KW-0802">TPR repeat</keyword>
<evidence type="ECO:0000313" key="6">
    <source>
        <dbReference type="Proteomes" id="UP000199564"/>
    </source>
</evidence>
<dbReference type="InterPro" id="IPR019734">
    <property type="entry name" value="TPR_rpt"/>
</dbReference>
<dbReference type="AlphaFoldDB" id="A0A1I5BY37"/>
<dbReference type="InterPro" id="IPR011990">
    <property type="entry name" value="TPR-like_helical_dom_sf"/>
</dbReference>
<feature type="transmembrane region" description="Helical" evidence="3">
    <location>
        <begin position="861"/>
        <end position="880"/>
    </location>
</feature>
<evidence type="ECO:0000313" key="5">
    <source>
        <dbReference type="EMBL" id="SFN79627.1"/>
    </source>
</evidence>
<dbReference type="STRING" id="226506.SAMN04488519_10282"/>
<keyword evidence="3" id="KW-1133">Transmembrane helix</keyword>
<dbReference type="PANTHER" id="PTHR10098">
    <property type="entry name" value="RAPSYN-RELATED"/>
    <property type="match status" value="1"/>
</dbReference>
<dbReference type="Pfam" id="PF13181">
    <property type="entry name" value="TPR_8"/>
    <property type="match status" value="2"/>
</dbReference>
<name>A0A1I5BY37_9BACT</name>
<gene>
    <name evidence="5" type="ORF">SAMN04488519_10282</name>
</gene>
<sequence length="886" mass="101761">MLKKADSLYQLPSPTEEDDRLAIKLYSEALAETPNSEEVQLFLRGSERLGVLLSVYGKNEAAAKSYRKGIQLAKAFKLPDTLVYSSHLFLGELLFSLSKLDSSIYHLKEAENLQKLIQEKTQPERLFNALGVYFFETGNYSQSISYFSRAESALPSSLGDYGRYARYSFLSNKASALYNLEKYDSAKKIYEDLLTWEINPNQVRINLANTHLEEGNPDQALDVLNQISETSEPLKFSHWNLLAKGYLLKNDLEAAELALDRTRDSLMIKLTRKNDLQRGIYHNLRGQLHEQKKEYQKALNSYQKAIIELHPTFQNSDIFQNPEKSSLGMSSITLFEVLASKAKIAWMLYEKEEDSKWFRLGLSTYLSAFDFANYISFNFDNDEARIFLGDQVLKAYQIAIERIYNIALERDELGLMEQAFVWAEQSKAGALRQSAYFERLKRRSGIPLAKLQEEENLQFLLSKNYQRQYLSNDPEELKKLQEEFVKLQVDLSRLREEFKSFLPDFENADVFSLARYQDQLGRRKASLSLFQTSSKLFVFWVEPDFFDFKALDIKEINFRELENWRKALQTPNLGRKYDAGSFISQFGKTLFDPWLVRMKSRNQLIVVPHAQFNSIPFEVLPIDGEYLIERIAVLYQFSAALVKSEPKKEWFSNAVLGFSPFEQKGFQGLSRLPGSKEEISRKGFTVFTDESADLETFLKEASNYPYIHLATHAKAEPGDINSSFIAFYPGLEEFRLFSQELSYQALDSVEFVFLSACETGAGQLSDSEGLISLARSFALAGADHLITSLWLTENQVAVYLSDAFYKHLQEGETYASALRLAKLDLLNDPKMSQFSHPGYWANYVLIGQPEVVSFERKVKEVIGRIALVLFILAGIVWIIYRSNKKE</sequence>
<evidence type="ECO:0000256" key="1">
    <source>
        <dbReference type="PROSITE-ProRule" id="PRU00339"/>
    </source>
</evidence>
<accession>A0A1I5BY37</accession>
<keyword evidence="3" id="KW-0812">Transmembrane</keyword>
<feature type="repeat" description="TPR" evidence="1">
    <location>
        <begin position="124"/>
        <end position="157"/>
    </location>
</feature>
<dbReference type="Gene3D" id="1.25.40.10">
    <property type="entry name" value="Tetratricopeptide repeat domain"/>
    <property type="match status" value="2"/>
</dbReference>